<comment type="caution">
    <text evidence="13">The sequence shown here is derived from an EMBL/GenBank/DDBJ whole genome shotgun (WGS) entry which is preliminary data.</text>
</comment>
<evidence type="ECO:0000256" key="7">
    <source>
        <dbReference type="ARBA" id="ARBA00023295"/>
    </source>
</evidence>
<feature type="binding site" evidence="10">
    <location>
        <position position="33"/>
    </location>
    <ligand>
        <name>substrate</name>
    </ligand>
</feature>
<feature type="active site" description="Proton donor" evidence="9">
    <location>
        <position position="179"/>
    </location>
</feature>
<accession>A0A2G9C9F7</accession>
<comment type="similarity">
    <text evidence="2 12">Belongs to the glycosyl hydrolase 1 family.</text>
</comment>
<keyword evidence="6" id="KW-0119">Carbohydrate metabolism</keyword>
<dbReference type="PANTHER" id="PTHR10353">
    <property type="entry name" value="GLYCOSYL HYDROLASE"/>
    <property type="match status" value="1"/>
</dbReference>
<keyword evidence="14" id="KW-1185">Reference proteome</keyword>
<dbReference type="Pfam" id="PF00232">
    <property type="entry name" value="Glyco_hydro_1"/>
    <property type="match status" value="1"/>
</dbReference>
<dbReference type="OrthoDB" id="9765195at2"/>
<dbReference type="InterPro" id="IPR017853">
    <property type="entry name" value="GH"/>
</dbReference>
<evidence type="ECO:0000256" key="11">
    <source>
        <dbReference type="PROSITE-ProRule" id="PRU10055"/>
    </source>
</evidence>
<evidence type="ECO:0000256" key="2">
    <source>
        <dbReference type="ARBA" id="ARBA00010838"/>
    </source>
</evidence>
<evidence type="ECO:0000256" key="10">
    <source>
        <dbReference type="PIRSR" id="PIRSR617736-2"/>
    </source>
</evidence>
<evidence type="ECO:0000313" key="13">
    <source>
        <dbReference type="EMBL" id="PIM52169.1"/>
    </source>
</evidence>
<feature type="binding site" evidence="10">
    <location>
        <position position="134"/>
    </location>
    <ligand>
        <name>substrate</name>
    </ligand>
</feature>
<reference evidence="13 14" key="1">
    <citation type="submission" date="2017-11" db="EMBL/GenBank/DDBJ databases">
        <title>Draft genome sequence of Mitsuaria sp. HWN-4.</title>
        <authorList>
            <person name="Gundlapally S.R."/>
        </authorList>
    </citation>
    <scope>NUCLEOTIDE SEQUENCE [LARGE SCALE GENOMIC DNA]</scope>
    <source>
        <strain evidence="13 14">HWN-4</strain>
    </source>
</reference>
<dbReference type="InterPro" id="IPR017736">
    <property type="entry name" value="Glyco_hydro_1_beta-glucosidase"/>
</dbReference>
<dbReference type="InterPro" id="IPR001360">
    <property type="entry name" value="Glyco_hydro_1"/>
</dbReference>
<dbReference type="EC" id="3.2.1.21" evidence="3 12"/>
<evidence type="ECO:0000256" key="6">
    <source>
        <dbReference type="ARBA" id="ARBA00023277"/>
    </source>
</evidence>
<dbReference type="Gene3D" id="3.20.20.80">
    <property type="entry name" value="Glycosidases"/>
    <property type="match status" value="1"/>
</dbReference>
<dbReference type="PROSITE" id="PS00572">
    <property type="entry name" value="GLYCOSYL_HYDROL_F1_1"/>
    <property type="match status" value="1"/>
</dbReference>
<evidence type="ECO:0000313" key="14">
    <source>
        <dbReference type="Proteomes" id="UP000231501"/>
    </source>
</evidence>
<organism evidence="13 14">
    <name type="scientific">Roseateles chitinivorans</name>
    <dbReference type="NCBI Taxonomy" id="2917965"/>
    <lineage>
        <taxon>Bacteria</taxon>
        <taxon>Pseudomonadati</taxon>
        <taxon>Pseudomonadota</taxon>
        <taxon>Betaproteobacteria</taxon>
        <taxon>Burkholderiales</taxon>
        <taxon>Sphaerotilaceae</taxon>
        <taxon>Roseateles</taxon>
    </lineage>
</organism>
<evidence type="ECO:0000256" key="3">
    <source>
        <dbReference type="ARBA" id="ARBA00012744"/>
    </source>
</evidence>
<name>A0A2G9C9F7_9BURK</name>
<dbReference type="InterPro" id="IPR018120">
    <property type="entry name" value="Glyco_hydro_1_AS"/>
</dbReference>
<dbReference type="PANTHER" id="PTHR10353:SF36">
    <property type="entry name" value="LP05116P"/>
    <property type="match status" value="1"/>
</dbReference>
<proteinExistence type="inferred from homology"/>
<dbReference type="InterPro" id="IPR033132">
    <property type="entry name" value="GH_1_N_CS"/>
</dbReference>
<gene>
    <name evidence="13" type="ORF">CS062_16145</name>
</gene>
<dbReference type="GO" id="GO:0008422">
    <property type="term" value="F:beta-glucosidase activity"/>
    <property type="evidence" value="ECO:0007669"/>
    <property type="project" value="UniProtKB-EC"/>
</dbReference>
<keyword evidence="4 12" id="KW-0378">Hydrolase</keyword>
<evidence type="ECO:0000256" key="5">
    <source>
        <dbReference type="ARBA" id="ARBA00023001"/>
    </source>
</evidence>
<dbReference type="GO" id="GO:0030245">
    <property type="term" value="P:cellulose catabolic process"/>
    <property type="evidence" value="ECO:0007669"/>
    <property type="project" value="UniProtKB-KW"/>
</dbReference>
<dbReference type="SUPFAM" id="SSF51445">
    <property type="entry name" value="(Trans)glycosidases"/>
    <property type="match status" value="1"/>
</dbReference>
<feature type="binding site" evidence="10">
    <location>
        <position position="178"/>
    </location>
    <ligand>
        <name>substrate</name>
    </ligand>
</feature>
<evidence type="ECO:0000256" key="12">
    <source>
        <dbReference type="RuleBase" id="RU361175"/>
    </source>
</evidence>
<dbReference type="EMBL" id="PEOG01000044">
    <property type="protein sequence ID" value="PIM52169.1"/>
    <property type="molecule type" value="Genomic_DNA"/>
</dbReference>
<feature type="binding site" evidence="10">
    <location>
        <position position="304"/>
    </location>
    <ligand>
        <name>substrate</name>
    </ligand>
</feature>
<sequence length="467" mass="51279">MTDRFTASDRLSAAALRQLGASFNWGVATSAYQIEGAVDIDGRGPSIWDTFANQPGRTVNGESGAVACDHYRRWADDVAMIAGLGVDAYRFSIAWPRVQPLGQGAFNERGLAFYDRLVDALLERGIAPHATLYHWDLPQHLQDRGGWGNRDTAFHFAVYADAIARRLGDRLASLATHNEPWCTAVLGHEIGKFAPGAQDPRLAAQVSHHLLLSHGLAMSAMRASGTACPLGIVLNQSSVTPATASAADQAAAATEYARFVRWYMDPLFHGRYPQDPGIAHYPEVQEGDMALIQAPLDFLGINYYARIWASRDEPPVPPPMALGSTDMGWEIYPDGLRELLVGLKAQYPDLPPIFITENGMANADTLDQGRVADHARIDYVRRHLEALAQAKAAGVDIRGYFYWSLMDNYEWDSGYAKRFGLVHVDYATQQRTLKDSAHWYSDTIAASRRLATPAAADDSAAREPVHG</sequence>
<feature type="binding site" evidence="10">
    <location>
        <position position="403"/>
    </location>
    <ligand>
        <name>substrate</name>
    </ligand>
</feature>
<protein>
    <recommendedName>
        <fullName evidence="3 12">Beta-glucosidase</fullName>
        <ecNumber evidence="3 12">3.2.1.21</ecNumber>
    </recommendedName>
</protein>
<evidence type="ECO:0000256" key="8">
    <source>
        <dbReference type="ARBA" id="ARBA00023326"/>
    </source>
</evidence>
<keyword evidence="7 12" id="KW-0326">Glycosidase</keyword>
<feature type="active site" description="Nucleophile" evidence="9 11">
    <location>
        <position position="357"/>
    </location>
</feature>
<evidence type="ECO:0000256" key="4">
    <source>
        <dbReference type="ARBA" id="ARBA00022801"/>
    </source>
</evidence>
<dbReference type="PROSITE" id="PS00653">
    <property type="entry name" value="GLYCOSYL_HYDROL_F1_2"/>
    <property type="match status" value="1"/>
</dbReference>
<dbReference type="AlphaFoldDB" id="A0A2G9C9F7"/>
<comment type="catalytic activity">
    <reaction evidence="1 12">
        <text>Hydrolysis of terminal, non-reducing beta-D-glucosyl residues with release of beta-D-glucose.</text>
        <dbReference type="EC" id="3.2.1.21"/>
    </reaction>
</comment>
<keyword evidence="5" id="KW-0136">Cellulose degradation</keyword>
<dbReference type="PRINTS" id="PR00131">
    <property type="entry name" value="GLHYDRLASE1"/>
</dbReference>
<keyword evidence="8" id="KW-0624">Polysaccharide degradation</keyword>
<feature type="binding site" evidence="10">
    <location>
        <begin position="410"/>
        <end position="411"/>
    </location>
    <ligand>
        <name>substrate</name>
    </ligand>
</feature>
<dbReference type="Proteomes" id="UP000231501">
    <property type="component" value="Unassembled WGS sequence"/>
</dbReference>
<evidence type="ECO:0000256" key="1">
    <source>
        <dbReference type="ARBA" id="ARBA00000448"/>
    </source>
</evidence>
<dbReference type="NCBIfam" id="TIGR03356">
    <property type="entry name" value="BGL"/>
    <property type="match status" value="1"/>
</dbReference>
<dbReference type="FunFam" id="3.20.20.80:FF:000004">
    <property type="entry name" value="Beta-glucosidase 6-phospho-beta-glucosidase"/>
    <property type="match status" value="1"/>
</dbReference>
<evidence type="ECO:0000256" key="9">
    <source>
        <dbReference type="PIRSR" id="PIRSR617736-1"/>
    </source>
</evidence>